<evidence type="ECO:0000256" key="10">
    <source>
        <dbReference type="SAM" id="MobiDB-lite"/>
    </source>
</evidence>
<feature type="coiled-coil region" evidence="9">
    <location>
        <begin position="41"/>
        <end position="68"/>
    </location>
</feature>
<keyword evidence="3" id="KW-0158">Chromosome</keyword>
<name>A0A5C6PNY7_9TELE</name>
<dbReference type="GO" id="GO:0000776">
    <property type="term" value="C:kinetochore"/>
    <property type="evidence" value="ECO:0007669"/>
    <property type="project" value="TreeGrafter"/>
</dbReference>
<evidence type="ECO:0000256" key="4">
    <source>
        <dbReference type="ARBA" id="ARBA00022618"/>
    </source>
</evidence>
<keyword evidence="4" id="KW-0132">Cell division</keyword>
<organism evidence="11 12">
    <name type="scientific">Takifugu flavidus</name>
    <name type="common">sansaifugu</name>
    <dbReference type="NCBI Taxonomy" id="433684"/>
    <lineage>
        <taxon>Eukaryota</taxon>
        <taxon>Metazoa</taxon>
        <taxon>Chordata</taxon>
        <taxon>Craniata</taxon>
        <taxon>Vertebrata</taxon>
        <taxon>Euteleostomi</taxon>
        <taxon>Actinopterygii</taxon>
        <taxon>Neopterygii</taxon>
        <taxon>Teleostei</taxon>
        <taxon>Neoteleostei</taxon>
        <taxon>Acanthomorphata</taxon>
        <taxon>Eupercaria</taxon>
        <taxon>Tetraodontiformes</taxon>
        <taxon>Tetradontoidea</taxon>
        <taxon>Tetraodontidae</taxon>
        <taxon>Takifugu</taxon>
    </lineage>
</organism>
<reference evidence="11 12" key="1">
    <citation type="submission" date="2019-04" db="EMBL/GenBank/DDBJ databases">
        <title>Chromosome genome assembly for Takifugu flavidus.</title>
        <authorList>
            <person name="Xiao S."/>
        </authorList>
    </citation>
    <scope>NUCLEOTIDE SEQUENCE [LARGE SCALE GENOMIC DNA]</scope>
    <source>
        <strain evidence="11">HTHZ2018</strain>
        <tissue evidence="11">Muscle</tissue>
    </source>
</reference>
<feature type="region of interest" description="Disordered" evidence="10">
    <location>
        <begin position="468"/>
        <end position="544"/>
    </location>
</feature>
<evidence type="ECO:0000256" key="1">
    <source>
        <dbReference type="ARBA" id="ARBA00004584"/>
    </source>
</evidence>
<evidence type="ECO:0000313" key="11">
    <source>
        <dbReference type="EMBL" id="TWW81183.1"/>
    </source>
</evidence>
<feature type="compositionally biased region" description="Polar residues" evidence="10">
    <location>
        <begin position="616"/>
        <end position="632"/>
    </location>
</feature>
<dbReference type="GO" id="GO:0007059">
    <property type="term" value="P:chromosome segregation"/>
    <property type="evidence" value="ECO:0007669"/>
    <property type="project" value="UniProtKB-KW"/>
</dbReference>
<dbReference type="InterPro" id="IPR038889">
    <property type="entry name" value="Shugoshin1/2"/>
</dbReference>
<feature type="compositionally biased region" description="Polar residues" evidence="10">
    <location>
        <begin position="213"/>
        <end position="234"/>
    </location>
</feature>
<dbReference type="PANTHER" id="PTHR21577">
    <property type="entry name" value="SHUGOSHIN"/>
    <property type="match status" value="1"/>
</dbReference>
<accession>A0A5C6PNY7</accession>
<feature type="compositionally biased region" description="Polar residues" evidence="10">
    <location>
        <begin position="487"/>
        <end position="498"/>
    </location>
</feature>
<feature type="region of interest" description="Disordered" evidence="10">
    <location>
        <begin position="567"/>
        <end position="589"/>
    </location>
</feature>
<comment type="caution">
    <text evidence="11">The sequence shown here is derived from an EMBL/GenBank/DDBJ whole genome shotgun (WGS) entry which is preliminary data.</text>
</comment>
<evidence type="ECO:0000256" key="8">
    <source>
        <dbReference type="ARBA" id="ARBA00023328"/>
    </source>
</evidence>
<keyword evidence="6 9" id="KW-0175">Coiled coil</keyword>
<dbReference type="Proteomes" id="UP000324091">
    <property type="component" value="Chromosome 1"/>
</dbReference>
<sequence length="760" mass="83847">MIHGKKMGPKPASTQASAASKIKNKIHNTSSFFKVSLKTNNTALARALELQKERCRQLEKEIMYLQKQVDSLCFELASKKYMQRKLLLILKSLQSDMLPHFNAAAELFPDGDFPKLLEIDQRLSSDKENIVPKSQIDPSPPVDLRKETTCATVHVEDNPKVNTDANTAAEVQRVQPPPTAILHPASSLRDEVQRLSRLLLESGSDMKSVFCPQDSQCPPAVNTQVDPSDANSAHSAEGGPKHDSKPENTVLLNATMEMTLSDATEIVTVESKVRKKGRPSRAKDKNKQQTSGSGEAGIPVKNLTHSRKSHAEKIGPEDSGLKLGNQEDVLQSPKSQSWNVQSPHVSKKNRKGSKAKLKSRHSEQDGEVGDVPLNLDDCFTDPDVNFCKIRTAERNVAEELNSKITCRRSKAKGERASVSRKTFVVGPFLLGEADSLSGTVKKDEETAGLVNSHQSRRKTFLIWDHSSPNAESSAAGLMEPDTRTRSCEGSTQANQDFTVPSAHPNRKKTRKNEKKHRSKNEGRRNRQRTCEEQKDKERSCLGNEKSRCSAKAPFLVDDINDTQKDGEVVGGSCSARGEEAGSTEPFYGMDPDALKLRMAPEPRDLRNTFVIHQQDDPPSSRQSGVDATSHGMNTQDELENFGDMLVDEKPPWLATNAPPTDTDALSPFSTPRRETTHRAVLDLSAAVTSEATPAGRVLTSLTNTVATPDSDTRRRNRKRNVVCYKEPTLNSGEYIGQKLREKSFDPKATGTSTMLDDLVM</sequence>
<gene>
    <name evidence="11" type="ORF">D4764_01G0009980</name>
</gene>
<evidence type="ECO:0000256" key="5">
    <source>
        <dbReference type="ARBA" id="ARBA00022829"/>
    </source>
</evidence>
<feature type="region of interest" description="Disordered" evidence="10">
    <location>
        <begin position="270"/>
        <end position="368"/>
    </location>
</feature>
<feature type="compositionally biased region" description="Basic residues" evidence="10">
    <location>
        <begin position="345"/>
        <end position="359"/>
    </location>
</feature>
<evidence type="ECO:0000256" key="6">
    <source>
        <dbReference type="ARBA" id="ARBA00023054"/>
    </source>
</evidence>
<dbReference type="GO" id="GO:0051301">
    <property type="term" value="P:cell division"/>
    <property type="evidence" value="ECO:0007669"/>
    <property type="project" value="UniProtKB-KW"/>
</dbReference>
<evidence type="ECO:0000256" key="7">
    <source>
        <dbReference type="ARBA" id="ARBA00023306"/>
    </source>
</evidence>
<protein>
    <submittedName>
        <fullName evidence="11">Shugoshin 2</fullName>
    </submittedName>
</protein>
<dbReference type="PANTHER" id="PTHR21577:SF3">
    <property type="entry name" value="SHUGOSHIN 1-RELATED"/>
    <property type="match status" value="1"/>
</dbReference>
<keyword evidence="5" id="KW-0159">Chromosome partition</keyword>
<feature type="compositionally biased region" description="Basic residues" evidence="10">
    <location>
        <begin position="504"/>
        <end position="518"/>
    </location>
</feature>
<keyword evidence="8" id="KW-0137">Centromere</keyword>
<keyword evidence="12" id="KW-1185">Reference proteome</keyword>
<feature type="compositionally biased region" description="Basic and acidic residues" evidence="10">
    <location>
        <begin position="519"/>
        <end position="544"/>
    </location>
</feature>
<feature type="compositionally biased region" description="Basic and acidic residues" evidence="10">
    <location>
        <begin position="309"/>
        <end position="320"/>
    </location>
</feature>
<evidence type="ECO:0000313" key="12">
    <source>
        <dbReference type="Proteomes" id="UP000324091"/>
    </source>
</evidence>
<comment type="similarity">
    <text evidence="2">Belongs to the shugoshin family.</text>
</comment>
<feature type="region of interest" description="Disordered" evidence="10">
    <location>
        <begin position="1"/>
        <end position="20"/>
    </location>
</feature>
<feature type="region of interest" description="Disordered" evidence="10">
    <location>
        <begin position="212"/>
        <end position="247"/>
    </location>
</feature>
<evidence type="ECO:0000256" key="3">
    <source>
        <dbReference type="ARBA" id="ARBA00022454"/>
    </source>
</evidence>
<keyword evidence="7" id="KW-0131">Cell cycle</keyword>
<dbReference type="EMBL" id="RHFK02000001">
    <property type="protein sequence ID" value="TWW81183.1"/>
    <property type="molecule type" value="Genomic_DNA"/>
</dbReference>
<feature type="region of interest" description="Disordered" evidence="10">
    <location>
        <begin position="613"/>
        <end position="632"/>
    </location>
</feature>
<comment type="subcellular location">
    <subcellularLocation>
        <location evidence="1">Chromosome</location>
        <location evidence="1">Centromere</location>
    </subcellularLocation>
</comment>
<evidence type="ECO:0000256" key="2">
    <source>
        <dbReference type="ARBA" id="ARBA00010845"/>
    </source>
</evidence>
<dbReference type="GO" id="GO:0051177">
    <property type="term" value="P:meiotic sister chromatid cohesion"/>
    <property type="evidence" value="ECO:0007669"/>
    <property type="project" value="TreeGrafter"/>
</dbReference>
<proteinExistence type="inferred from homology"/>
<evidence type="ECO:0000256" key="9">
    <source>
        <dbReference type="SAM" id="Coils"/>
    </source>
</evidence>
<feature type="compositionally biased region" description="Polar residues" evidence="10">
    <location>
        <begin position="328"/>
        <end position="344"/>
    </location>
</feature>
<dbReference type="AlphaFoldDB" id="A0A5C6PNY7"/>